<gene>
    <name evidence="1" type="ORF">IHE45_08G032100</name>
</gene>
<proteinExistence type="predicted"/>
<accession>A0ACB7VIJ3</accession>
<dbReference type="EMBL" id="CM037018">
    <property type="protein sequence ID" value="KAH7673825.1"/>
    <property type="molecule type" value="Genomic_DNA"/>
</dbReference>
<reference evidence="2" key="1">
    <citation type="journal article" date="2022" name="Nat. Commun.">
        <title>Chromosome evolution and the genetic basis of agronomically important traits in greater yam.</title>
        <authorList>
            <person name="Bredeson J.V."/>
            <person name="Lyons J.B."/>
            <person name="Oniyinde I.O."/>
            <person name="Okereke N.R."/>
            <person name="Kolade O."/>
            <person name="Nnabue I."/>
            <person name="Nwadili C.O."/>
            <person name="Hribova E."/>
            <person name="Parker M."/>
            <person name="Nwogha J."/>
            <person name="Shu S."/>
            <person name="Carlson J."/>
            <person name="Kariba R."/>
            <person name="Muthemba S."/>
            <person name="Knop K."/>
            <person name="Barton G.J."/>
            <person name="Sherwood A.V."/>
            <person name="Lopez-Montes A."/>
            <person name="Asiedu R."/>
            <person name="Jamnadass R."/>
            <person name="Muchugi A."/>
            <person name="Goodstein D."/>
            <person name="Egesi C.N."/>
            <person name="Featherston J."/>
            <person name="Asfaw A."/>
            <person name="Simpson G.G."/>
            <person name="Dolezel J."/>
            <person name="Hendre P.S."/>
            <person name="Van Deynze A."/>
            <person name="Kumar P.L."/>
            <person name="Obidiegwu J.E."/>
            <person name="Bhattacharjee R."/>
            <person name="Rokhsar D.S."/>
        </authorList>
    </citation>
    <scope>NUCLEOTIDE SEQUENCE [LARGE SCALE GENOMIC DNA]</scope>
    <source>
        <strain evidence="2">cv. TDa95/00328</strain>
    </source>
</reference>
<dbReference type="EC" id="1.1.1.300" evidence="1"/>
<name>A0ACB7VIJ3_DIOAL</name>
<dbReference type="Proteomes" id="UP000827976">
    <property type="component" value="Chromosome 8"/>
</dbReference>
<keyword evidence="2" id="KW-1185">Reference proteome</keyword>
<protein>
    <submittedName>
        <fullName evidence="1">Short-chain dehydrogenase/reductase SDR protein</fullName>
        <ecNumber evidence="1">1.1.1.105</ecNumber>
        <ecNumber evidence="1">1.1.1.300</ecNumber>
    </submittedName>
</protein>
<sequence>MKSEREREKEKMEREAWLRGIWEMVKEGVSQRLLSWHLPSPPFLIPNQLSGLTVIVTGCTSGIGLCVAREMVMAGAHVIMACRNAEGANQIASEWREDTHNSQDIMVEVMRLDLLSLASVRSFGEEWNSRGMPLHLLINNAGAIYMKEPQQFTEDGIERHMQVNHIAPALLTLLLLPSLLKAPFSRIVNVNSVAHHCALIDPTRWKSKINDGDFNAIRAYGESKLAQLMFVKTLAAKLYEKKITSIQCITVNPGIVNTNMVKQQQKHKIAEWKLFWMFSPAEGARSVLFCSTNESVVKNTIECFAHYSSVCAPTKEAPQAMDVNSCVNVWNKTMEMLDLDMDHLSRLIDV</sequence>
<dbReference type="EC" id="1.1.1.105" evidence="1"/>
<evidence type="ECO:0000313" key="1">
    <source>
        <dbReference type="EMBL" id="KAH7673825.1"/>
    </source>
</evidence>
<organism evidence="1 2">
    <name type="scientific">Dioscorea alata</name>
    <name type="common">Purple yam</name>
    <dbReference type="NCBI Taxonomy" id="55571"/>
    <lineage>
        <taxon>Eukaryota</taxon>
        <taxon>Viridiplantae</taxon>
        <taxon>Streptophyta</taxon>
        <taxon>Embryophyta</taxon>
        <taxon>Tracheophyta</taxon>
        <taxon>Spermatophyta</taxon>
        <taxon>Magnoliopsida</taxon>
        <taxon>Liliopsida</taxon>
        <taxon>Dioscoreales</taxon>
        <taxon>Dioscoreaceae</taxon>
        <taxon>Dioscorea</taxon>
    </lineage>
</organism>
<keyword evidence="1" id="KW-0560">Oxidoreductase</keyword>
<comment type="caution">
    <text evidence="1">The sequence shown here is derived from an EMBL/GenBank/DDBJ whole genome shotgun (WGS) entry which is preliminary data.</text>
</comment>
<evidence type="ECO:0000313" key="2">
    <source>
        <dbReference type="Proteomes" id="UP000827976"/>
    </source>
</evidence>